<dbReference type="AlphaFoldDB" id="A0A4U8YMW9"/>
<keyword evidence="3 7" id="KW-0489">Methyltransferase</keyword>
<keyword evidence="5 7" id="KW-0949">S-adenosyl-L-methionine</keyword>
<dbReference type="SUPFAM" id="SSF53335">
    <property type="entry name" value="S-adenosyl-L-methionine-dependent methyltransferases"/>
    <property type="match status" value="1"/>
</dbReference>
<evidence type="ECO:0000256" key="5">
    <source>
        <dbReference type="ARBA" id="ARBA00022691"/>
    </source>
</evidence>
<keyword evidence="6 7" id="KW-0819">tRNA processing</keyword>
<evidence type="ECO:0000256" key="3">
    <source>
        <dbReference type="ARBA" id="ARBA00022603"/>
    </source>
</evidence>
<dbReference type="InterPro" id="IPR003358">
    <property type="entry name" value="tRNA_(Gua-N-7)_MeTrfase_Trmb"/>
</dbReference>
<sequence length="221" mass="25599">MAKKKLMRYEEIHNFPNVIYTEIVDAENRIVNRSWDDHAFAKAQETVVEIGCGRGEYCIDLARRNPHKNYVGVDLKADRLYIGALKAQEEGLTNVMFVRIRVEYLIPFLGDQKLSEAWITFPDPYNRTVNGRKRLTAGSFLDVYRHIVEPGALLHLKTDDPTLYEFSLESLKENGADILFHTNDLYSVNEDLGDATAVQTTYEKRYIKEGRLIKYIRFCLN</sequence>
<dbReference type="PANTHER" id="PTHR23417">
    <property type="entry name" value="3-DEOXY-D-MANNO-OCTULOSONIC-ACID TRANSFERASE/TRNA GUANINE-N 7 - -METHYLTRANSFERASE"/>
    <property type="match status" value="1"/>
</dbReference>
<dbReference type="PROSITE" id="PS51625">
    <property type="entry name" value="SAM_MT_TRMB"/>
    <property type="match status" value="1"/>
</dbReference>
<protein>
    <recommendedName>
        <fullName evidence="7">tRNA (guanine-N(7)-)-methyltransferase</fullName>
        <ecNumber evidence="7">2.1.1.33</ecNumber>
    </recommendedName>
    <alternativeName>
        <fullName evidence="7">tRNA (guanine(46)-N(7))-methyltransferase</fullName>
    </alternativeName>
    <alternativeName>
        <fullName evidence="7">tRNA(m7G46)-methyltransferase</fullName>
    </alternativeName>
</protein>
<dbReference type="UniPathway" id="UPA00989"/>
<name>A0A4U8YMW9_9BACT</name>
<comment type="catalytic activity">
    <reaction evidence="1 7">
        <text>guanosine(46) in tRNA + S-adenosyl-L-methionine = N(7)-methylguanosine(46) in tRNA + S-adenosyl-L-homocysteine</text>
        <dbReference type="Rhea" id="RHEA:42708"/>
        <dbReference type="Rhea" id="RHEA-COMP:10188"/>
        <dbReference type="Rhea" id="RHEA-COMP:10189"/>
        <dbReference type="ChEBI" id="CHEBI:57856"/>
        <dbReference type="ChEBI" id="CHEBI:59789"/>
        <dbReference type="ChEBI" id="CHEBI:74269"/>
        <dbReference type="ChEBI" id="CHEBI:74480"/>
        <dbReference type="EC" id="2.1.1.33"/>
    </reaction>
</comment>
<keyword evidence="9" id="KW-1185">Reference proteome</keyword>
<evidence type="ECO:0000313" key="8">
    <source>
        <dbReference type="EMBL" id="VFQ42553.1"/>
    </source>
</evidence>
<dbReference type="EMBL" id="CAADHO010000001">
    <property type="protein sequence ID" value="VFQ42553.1"/>
    <property type="molecule type" value="Genomic_DNA"/>
</dbReference>
<comment type="caution">
    <text evidence="7">Lacks conserved residue(s) required for the propagation of feature annotation.</text>
</comment>
<feature type="binding site" evidence="7">
    <location>
        <position position="159"/>
    </location>
    <ligand>
        <name>substrate</name>
    </ligand>
</feature>
<evidence type="ECO:0000256" key="2">
    <source>
        <dbReference type="ARBA" id="ARBA00003015"/>
    </source>
</evidence>
<gene>
    <name evidence="7" type="primary">trmB</name>
    <name evidence="8" type="ORF">MSL71_1740</name>
</gene>
<feature type="binding site" evidence="7">
    <location>
        <position position="123"/>
    </location>
    <ligand>
        <name>S-adenosyl-L-methionine</name>
        <dbReference type="ChEBI" id="CHEBI:59789"/>
    </ligand>
</feature>
<evidence type="ECO:0000313" key="9">
    <source>
        <dbReference type="Proteomes" id="UP000507962"/>
    </source>
</evidence>
<dbReference type="InterPro" id="IPR055361">
    <property type="entry name" value="tRNA_methyltr_TrmB_bact"/>
</dbReference>
<comment type="pathway">
    <text evidence="7">tRNA modification; N(7)-methylguanine-tRNA biosynthesis.</text>
</comment>
<dbReference type="GO" id="GO:0043527">
    <property type="term" value="C:tRNA methyltransferase complex"/>
    <property type="evidence" value="ECO:0007669"/>
    <property type="project" value="TreeGrafter"/>
</dbReference>
<evidence type="ECO:0000256" key="4">
    <source>
        <dbReference type="ARBA" id="ARBA00022679"/>
    </source>
</evidence>
<comment type="function">
    <text evidence="2 7">Catalyzes the formation of N(7)-methylguanine at position 46 (m7G46) in tRNA.</text>
</comment>
<dbReference type="Gene3D" id="3.40.50.150">
    <property type="entry name" value="Vaccinia Virus protein VP39"/>
    <property type="match status" value="1"/>
</dbReference>
<dbReference type="Pfam" id="PF02390">
    <property type="entry name" value="Methyltransf_4"/>
    <property type="match status" value="1"/>
</dbReference>
<accession>A0A4U8YMW9</accession>
<dbReference type="PANTHER" id="PTHR23417:SF14">
    <property type="entry name" value="PENTACOTRIPEPTIDE-REPEAT REGION OF PRORP DOMAIN-CONTAINING PROTEIN"/>
    <property type="match status" value="1"/>
</dbReference>
<dbReference type="Proteomes" id="UP000507962">
    <property type="component" value="Unassembled WGS sequence"/>
</dbReference>
<dbReference type="EC" id="2.1.1.33" evidence="7"/>
<evidence type="ECO:0000256" key="7">
    <source>
        <dbReference type="HAMAP-Rule" id="MF_01057"/>
    </source>
</evidence>
<evidence type="ECO:0000256" key="6">
    <source>
        <dbReference type="ARBA" id="ARBA00022694"/>
    </source>
</evidence>
<feature type="binding site" evidence="7">
    <location>
        <position position="74"/>
    </location>
    <ligand>
        <name>S-adenosyl-L-methionine</name>
        <dbReference type="ChEBI" id="CHEBI:59789"/>
    </ligand>
</feature>
<dbReference type="InterPro" id="IPR029063">
    <property type="entry name" value="SAM-dependent_MTases_sf"/>
</dbReference>
<feature type="binding site" evidence="7">
    <location>
        <position position="49"/>
    </location>
    <ligand>
        <name>S-adenosyl-L-methionine</name>
        <dbReference type="ChEBI" id="CHEBI:59789"/>
    </ligand>
</feature>
<organism evidence="8 9">
    <name type="scientific">Desulfoluna butyratoxydans</name>
    <dbReference type="NCBI Taxonomy" id="231438"/>
    <lineage>
        <taxon>Bacteria</taxon>
        <taxon>Pseudomonadati</taxon>
        <taxon>Thermodesulfobacteriota</taxon>
        <taxon>Desulfobacteria</taxon>
        <taxon>Desulfobacterales</taxon>
        <taxon>Desulfolunaceae</taxon>
        <taxon>Desulfoluna</taxon>
    </lineage>
</organism>
<keyword evidence="4 7" id="KW-0808">Transferase</keyword>
<dbReference type="RefSeq" id="WP_180136794.1">
    <property type="nucleotide sequence ID" value="NZ_CAADHO010000001.1"/>
</dbReference>
<dbReference type="HAMAP" id="MF_01057">
    <property type="entry name" value="tRNA_methyltr_TrmB"/>
    <property type="match status" value="1"/>
</dbReference>
<proteinExistence type="inferred from homology"/>
<feature type="binding site" evidence="7">
    <location>
        <begin position="200"/>
        <end position="203"/>
    </location>
    <ligand>
        <name>substrate</name>
    </ligand>
</feature>
<evidence type="ECO:0000256" key="1">
    <source>
        <dbReference type="ARBA" id="ARBA00000142"/>
    </source>
</evidence>
<comment type="similarity">
    <text evidence="7">Belongs to the class I-like SAM-binding methyltransferase superfamily. TrmB family.</text>
</comment>
<reference evidence="8 9" key="1">
    <citation type="submission" date="2019-03" db="EMBL/GenBank/DDBJ databases">
        <authorList>
            <person name="Nijsse B."/>
        </authorList>
    </citation>
    <scope>NUCLEOTIDE SEQUENCE [LARGE SCALE GENOMIC DNA]</scope>
    <source>
        <strain evidence="8">Desulfoluna butyratoxydans MSL71</strain>
    </source>
</reference>
<dbReference type="GO" id="GO:0008176">
    <property type="term" value="F:tRNA (guanine(46)-N7)-methyltransferase activity"/>
    <property type="evidence" value="ECO:0007669"/>
    <property type="project" value="UniProtKB-UniRule"/>
</dbReference>
<dbReference type="NCBIfam" id="NF001080">
    <property type="entry name" value="PRK00121.2-2"/>
    <property type="match status" value="1"/>
</dbReference>